<keyword evidence="1" id="KW-0732">Signal</keyword>
<feature type="signal peptide" evidence="1">
    <location>
        <begin position="1"/>
        <end position="19"/>
    </location>
</feature>
<organism evidence="2 3">
    <name type="scientific">Ramlibacter pinisoli</name>
    <dbReference type="NCBI Taxonomy" id="2682844"/>
    <lineage>
        <taxon>Bacteria</taxon>
        <taxon>Pseudomonadati</taxon>
        <taxon>Pseudomonadota</taxon>
        <taxon>Betaproteobacteria</taxon>
        <taxon>Burkholderiales</taxon>
        <taxon>Comamonadaceae</taxon>
        <taxon>Ramlibacter</taxon>
    </lineage>
</organism>
<dbReference type="AlphaFoldDB" id="A0A6N8IMP8"/>
<dbReference type="RefSeq" id="WP_157396269.1">
    <property type="nucleotide sequence ID" value="NZ_WSEL01000003.1"/>
</dbReference>
<sequence>MLRALLLSLTVALAVPAFAQDPLKSGSCDQRLDALQAARIAGTQANAERIEVLRRQAAQACLGGTGDATRPSPSVRAPIAVPPTATAVPPPSQPPLMVSPPTVAIERPPVLTTCDAGGCWDSNGTRLNRAGPLLMGPGGMCTTVGTTVHCP</sequence>
<dbReference type="Proteomes" id="UP000469385">
    <property type="component" value="Unassembled WGS sequence"/>
</dbReference>
<evidence type="ECO:0000313" key="3">
    <source>
        <dbReference type="Proteomes" id="UP000469385"/>
    </source>
</evidence>
<keyword evidence="3" id="KW-1185">Reference proteome</keyword>
<accession>A0A6N8IMP8</accession>
<feature type="chain" id="PRO_5026932396" evidence="1">
    <location>
        <begin position="20"/>
        <end position="151"/>
    </location>
</feature>
<reference evidence="2 3" key="1">
    <citation type="submission" date="2019-12" db="EMBL/GenBank/DDBJ databases">
        <authorList>
            <person name="Huq M.A."/>
        </authorList>
    </citation>
    <scope>NUCLEOTIDE SEQUENCE [LARGE SCALE GENOMIC DNA]</scope>
    <source>
        <strain evidence="2 3">MAH-25</strain>
    </source>
</reference>
<dbReference type="EMBL" id="WSEL01000003">
    <property type="protein sequence ID" value="MVQ28129.1"/>
    <property type="molecule type" value="Genomic_DNA"/>
</dbReference>
<proteinExistence type="predicted"/>
<evidence type="ECO:0000256" key="1">
    <source>
        <dbReference type="SAM" id="SignalP"/>
    </source>
</evidence>
<protein>
    <submittedName>
        <fullName evidence="2">Uncharacterized protein</fullName>
    </submittedName>
</protein>
<comment type="caution">
    <text evidence="2">The sequence shown here is derived from an EMBL/GenBank/DDBJ whole genome shotgun (WGS) entry which is preliminary data.</text>
</comment>
<gene>
    <name evidence="2" type="ORF">GON04_01610</name>
</gene>
<evidence type="ECO:0000313" key="2">
    <source>
        <dbReference type="EMBL" id="MVQ28129.1"/>
    </source>
</evidence>
<name>A0A6N8IMP8_9BURK</name>